<dbReference type="EMBL" id="JABFUD020000006">
    <property type="protein sequence ID" value="KAI5078345.1"/>
    <property type="molecule type" value="Genomic_DNA"/>
</dbReference>
<proteinExistence type="predicted"/>
<evidence type="ECO:0000259" key="1">
    <source>
        <dbReference type="PROSITE" id="PS51767"/>
    </source>
</evidence>
<evidence type="ECO:0000313" key="2">
    <source>
        <dbReference type="EMBL" id="KAI5078345.1"/>
    </source>
</evidence>
<dbReference type="SUPFAM" id="SSF50630">
    <property type="entry name" value="Acid proteases"/>
    <property type="match status" value="1"/>
</dbReference>
<evidence type="ECO:0000313" key="3">
    <source>
        <dbReference type="Proteomes" id="UP000886520"/>
    </source>
</evidence>
<feature type="non-terminal residue" evidence="2">
    <location>
        <position position="1"/>
    </location>
</feature>
<dbReference type="AlphaFoldDB" id="A0A9D4V220"/>
<organism evidence="2 3">
    <name type="scientific">Adiantum capillus-veneris</name>
    <name type="common">Maidenhair fern</name>
    <dbReference type="NCBI Taxonomy" id="13818"/>
    <lineage>
        <taxon>Eukaryota</taxon>
        <taxon>Viridiplantae</taxon>
        <taxon>Streptophyta</taxon>
        <taxon>Embryophyta</taxon>
        <taxon>Tracheophyta</taxon>
        <taxon>Polypodiopsida</taxon>
        <taxon>Polypodiidae</taxon>
        <taxon>Polypodiales</taxon>
        <taxon>Pteridineae</taxon>
        <taxon>Pteridaceae</taxon>
        <taxon>Vittarioideae</taxon>
        <taxon>Adiantum</taxon>
    </lineage>
</organism>
<gene>
    <name evidence="2" type="ORF">GOP47_0006016</name>
</gene>
<keyword evidence="3" id="KW-1185">Reference proteome</keyword>
<name>A0A9D4V220_ADICA</name>
<protein>
    <recommendedName>
        <fullName evidence="1">Peptidase A1 domain-containing protein</fullName>
    </recommendedName>
</protein>
<dbReference type="Gene3D" id="2.40.70.10">
    <property type="entry name" value="Acid Proteases"/>
    <property type="match status" value="1"/>
</dbReference>
<comment type="caution">
    <text evidence="2">The sequence shown here is derived from an EMBL/GenBank/DDBJ whole genome shotgun (WGS) entry which is preliminary data.</text>
</comment>
<accession>A0A9D4V220</accession>
<dbReference type="PROSITE" id="PS51767">
    <property type="entry name" value="PEPTIDASE_A1"/>
    <property type="match status" value="1"/>
</dbReference>
<dbReference type="InterPro" id="IPR021109">
    <property type="entry name" value="Peptidase_aspartic_dom_sf"/>
</dbReference>
<dbReference type="InterPro" id="IPR032799">
    <property type="entry name" value="TAXi_C"/>
</dbReference>
<dbReference type="InterPro" id="IPR033121">
    <property type="entry name" value="PEPTIDASE_A1"/>
</dbReference>
<feature type="domain" description="Peptidase A1" evidence="1">
    <location>
        <begin position="1"/>
        <end position="61"/>
    </location>
</feature>
<reference evidence="2" key="1">
    <citation type="submission" date="2021-01" db="EMBL/GenBank/DDBJ databases">
        <title>Adiantum capillus-veneris genome.</title>
        <authorList>
            <person name="Fang Y."/>
            <person name="Liao Q."/>
        </authorList>
    </citation>
    <scope>NUCLEOTIDE SEQUENCE</scope>
    <source>
        <strain evidence="2">H3</strain>
        <tissue evidence="2">Leaf</tissue>
    </source>
</reference>
<dbReference type="Pfam" id="PF14541">
    <property type="entry name" value="TAXi_C"/>
    <property type="match status" value="1"/>
</dbReference>
<dbReference type="Proteomes" id="UP000886520">
    <property type="component" value="Chromosome 6"/>
</dbReference>
<sequence>GAALEVSPETVLVPINKESAVDRRLCLSFVSADRPQTVLGNVHRQRVRFTFDLENDGIGFTPNAC</sequence>